<evidence type="ECO:0000313" key="8">
    <source>
        <dbReference type="Proteomes" id="UP001285921"/>
    </source>
</evidence>
<dbReference type="InterPro" id="IPR004307">
    <property type="entry name" value="TspO_MBR"/>
</dbReference>
<gene>
    <name evidence="7" type="ORF">PghCCS26_40000</name>
</gene>
<comment type="similarity">
    <text evidence="2">Belongs to the TspO/BZRP family.</text>
</comment>
<keyword evidence="5 6" id="KW-0472">Membrane</keyword>
<evidence type="ECO:0000256" key="6">
    <source>
        <dbReference type="SAM" id="Phobius"/>
    </source>
</evidence>
<dbReference type="EMBL" id="BTCL01000015">
    <property type="protein sequence ID" value="GMK46871.1"/>
    <property type="molecule type" value="Genomic_DNA"/>
</dbReference>
<dbReference type="RefSeq" id="WP_317981018.1">
    <property type="nucleotide sequence ID" value="NZ_BTCL01000015.1"/>
</dbReference>
<protein>
    <submittedName>
        <fullName evidence="7">Tryptophan-rich sensory protein</fullName>
    </submittedName>
</protein>
<evidence type="ECO:0000256" key="2">
    <source>
        <dbReference type="ARBA" id="ARBA00007524"/>
    </source>
</evidence>
<comment type="caution">
    <text evidence="7">The sequence shown here is derived from an EMBL/GenBank/DDBJ whole genome shotgun (WGS) entry which is preliminary data.</text>
</comment>
<feature type="transmembrane region" description="Helical" evidence="6">
    <location>
        <begin position="105"/>
        <end position="126"/>
    </location>
</feature>
<dbReference type="Proteomes" id="UP001285921">
    <property type="component" value="Unassembled WGS sequence"/>
</dbReference>
<reference evidence="7 8" key="1">
    <citation type="submission" date="2023-05" db="EMBL/GenBank/DDBJ databases">
        <title>Draft genome of Paenibacillus sp. CCS26.</title>
        <authorList>
            <person name="Akita H."/>
            <person name="Shinto Y."/>
            <person name="Kimura Z."/>
        </authorList>
    </citation>
    <scope>NUCLEOTIDE SEQUENCE [LARGE SCALE GENOMIC DNA]</scope>
    <source>
        <strain evidence="7 8">CCS26</strain>
    </source>
</reference>
<name>A0ABQ6NP65_9BACL</name>
<keyword evidence="4 6" id="KW-1133">Transmembrane helix</keyword>
<evidence type="ECO:0000256" key="1">
    <source>
        <dbReference type="ARBA" id="ARBA00004141"/>
    </source>
</evidence>
<keyword evidence="8" id="KW-1185">Reference proteome</keyword>
<dbReference type="PANTHER" id="PTHR33802:SF1">
    <property type="entry name" value="XK-RELATED PROTEIN"/>
    <property type="match status" value="1"/>
</dbReference>
<feature type="transmembrane region" description="Helical" evidence="6">
    <location>
        <begin position="81"/>
        <end position="99"/>
    </location>
</feature>
<comment type="subcellular location">
    <subcellularLocation>
        <location evidence="1">Membrane</location>
        <topology evidence="1">Multi-pass membrane protein</topology>
    </subcellularLocation>
</comment>
<dbReference type="InterPro" id="IPR038330">
    <property type="entry name" value="TspO/MBR-related_sf"/>
</dbReference>
<dbReference type="PANTHER" id="PTHR33802">
    <property type="entry name" value="SI:CH211-161H7.5-RELATED"/>
    <property type="match status" value="1"/>
</dbReference>
<feature type="transmembrane region" description="Helical" evidence="6">
    <location>
        <begin position="49"/>
        <end position="69"/>
    </location>
</feature>
<keyword evidence="3 6" id="KW-0812">Transmembrane</keyword>
<accession>A0ABQ6NP65</accession>
<evidence type="ECO:0000256" key="5">
    <source>
        <dbReference type="ARBA" id="ARBA00023136"/>
    </source>
</evidence>
<evidence type="ECO:0000313" key="7">
    <source>
        <dbReference type="EMBL" id="GMK46871.1"/>
    </source>
</evidence>
<feature type="transmembrane region" description="Helical" evidence="6">
    <location>
        <begin position="225"/>
        <end position="246"/>
    </location>
</feature>
<feature type="transmembrane region" description="Helical" evidence="6">
    <location>
        <begin position="179"/>
        <end position="196"/>
    </location>
</feature>
<proteinExistence type="inferred from homology"/>
<sequence>MKFILRWLNAAGLVLVLIMNYLAETIPIGGQTTGEIAARYPVLIQPAGYAFGIWTVIYALLIGFVWLSFTAKGKASSAINAIGIYFFLSCLFNAAWLVLWHLEKLASSVTIMFALLLALILIYTGVRQKTIRSLTRAERLWVLLPFSLYLGWICVASIVNVSVALYASDWNRLGLSEEAWTVIMLLVAALLCKWVGGKYRDGAFMAVFVWAFVAIGVNNGGKHPVIAWTAYSLATLLAVLAVYTLFRGRRKRL</sequence>
<feature type="transmembrane region" description="Helical" evidence="6">
    <location>
        <begin position="203"/>
        <end position="219"/>
    </location>
</feature>
<organism evidence="7 8">
    <name type="scientific">Paenibacillus glycanilyticus</name>
    <dbReference type="NCBI Taxonomy" id="126569"/>
    <lineage>
        <taxon>Bacteria</taxon>
        <taxon>Bacillati</taxon>
        <taxon>Bacillota</taxon>
        <taxon>Bacilli</taxon>
        <taxon>Bacillales</taxon>
        <taxon>Paenibacillaceae</taxon>
        <taxon>Paenibacillus</taxon>
    </lineage>
</organism>
<evidence type="ECO:0000256" key="4">
    <source>
        <dbReference type="ARBA" id="ARBA00022989"/>
    </source>
</evidence>
<evidence type="ECO:0000256" key="3">
    <source>
        <dbReference type="ARBA" id="ARBA00022692"/>
    </source>
</evidence>
<feature type="transmembrane region" description="Helical" evidence="6">
    <location>
        <begin position="146"/>
        <end position="167"/>
    </location>
</feature>
<dbReference type="Gene3D" id="1.20.1260.100">
    <property type="entry name" value="TspO/MBR protein"/>
    <property type="match status" value="1"/>
</dbReference>
<dbReference type="Pfam" id="PF03073">
    <property type="entry name" value="TspO_MBR"/>
    <property type="match status" value="1"/>
</dbReference>